<dbReference type="InterPro" id="IPR003010">
    <property type="entry name" value="C-N_Hydrolase"/>
</dbReference>
<dbReference type="GO" id="GO:0016787">
    <property type="term" value="F:hydrolase activity"/>
    <property type="evidence" value="ECO:0007669"/>
    <property type="project" value="UniProtKB-KW"/>
</dbReference>
<feature type="domain" description="CN hydrolase" evidence="2">
    <location>
        <begin position="1"/>
        <end position="257"/>
    </location>
</feature>
<dbReference type="Gene3D" id="3.60.110.10">
    <property type="entry name" value="Carbon-nitrogen hydrolase"/>
    <property type="match status" value="1"/>
</dbReference>
<name>A0A975G7D1_9BACT</name>
<evidence type="ECO:0000313" key="3">
    <source>
        <dbReference type="EMBL" id="QUE50121.1"/>
    </source>
</evidence>
<accession>A0A975G7D1</accession>
<dbReference type="InterPro" id="IPR036526">
    <property type="entry name" value="C-N_Hydrolase_sf"/>
</dbReference>
<dbReference type="CDD" id="cd07574">
    <property type="entry name" value="nitrilase_Rim1_like"/>
    <property type="match status" value="1"/>
</dbReference>
<comment type="similarity">
    <text evidence="1">Belongs to the carbon-nitrogen hydrolase superfamily. NIT1/NIT2 family.</text>
</comment>
<sequence>MRTASIQWDMQRPASTEAFFERAAFFVETAVTDYGAHLVVFPEYFTLPLLSLGPRRRAMDSIRALAEMTGGVNDEMTRLARQHGVWIVAGSQPVVRDGHLFNIAFIHGPEGQLMEQPKLHITPWERHAWDVSGGDDLVVVDTGIVKFGVQICYDIEFPEPTRVLADRGIELLVVPYCTDDRRGHLRVTRCAMARAVENQIDVVTAGCVGTLTRVPAANLHYARSGAFTPVDLAFPNDGIAAEAEPAVEQLLIADLDLDALRRSRGEGTVTPLKDRRRDLFGEAPKA</sequence>
<dbReference type="InterPro" id="IPR001110">
    <property type="entry name" value="UPF0012_CS"/>
</dbReference>
<protein>
    <submittedName>
        <fullName evidence="3">Carbon-nitrogen hydrolase family protein</fullName>
    </submittedName>
</protein>
<dbReference type="Proteomes" id="UP000676169">
    <property type="component" value="Chromosome"/>
</dbReference>
<dbReference type="PROSITE" id="PS01227">
    <property type="entry name" value="UPF0012"/>
    <property type="match status" value="1"/>
</dbReference>
<proteinExistence type="inferred from homology"/>
<dbReference type="SUPFAM" id="SSF56317">
    <property type="entry name" value="Carbon-nitrogen hydrolase"/>
    <property type="match status" value="1"/>
</dbReference>
<dbReference type="Pfam" id="PF00795">
    <property type="entry name" value="CN_hydrolase"/>
    <property type="match status" value="1"/>
</dbReference>
<keyword evidence="4" id="KW-1185">Reference proteome</keyword>
<organism evidence="3 4">
    <name type="scientific">Luteolibacter ambystomatis</name>
    <dbReference type="NCBI Taxonomy" id="2824561"/>
    <lineage>
        <taxon>Bacteria</taxon>
        <taxon>Pseudomonadati</taxon>
        <taxon>Verrucomicrobiota</taxon>
        <taxon>Verrucomicrobiia</taxon>
        <taxon>Verrucomicrobiales</taxon>
        <taxon>Verrucomicrobiaceae</taxon>
        <taxon>Luteolibacter</taxon>
    </lineage>
</organism>
<keyword evidence="3" id="KW-0378">Hydrolase</keyword>
<dbReference type="PANTHER" id="PTHR23088">
    <property type="entry name" value="NITRILASE-RELATED"/>
    <property type="match status" value="1"/>
</dbReference>
<reference evidence="3" key="1">
    <citation type="submission" date="2021-04" db="EMBL/GenBank/DDBJ databases">
        <title>Luteolibacter sp. 32A isolated from the skin of an Anderson's salamander (Ambystoma andersonii).</title>
        <authorList>
            <person name="Spergser J."/>
            <person name="Busse H.-J."/>
        </authorList>
    </citation>
    <scope>NUCLEOTIDE SEQUENCE</scope>
    <source>
        <strain evidence="3">32A</strain>
    </source>
</reference>
<dbReference type="RefSeq" id="WP_211630210.1">
    <property type="nucleotide sequence ID" value="NZ_CP073100.1"/>
</dbReference>
<dbReference type="PANTHER" id="PTHR23088:SF50">
    <property type="entry name" value="HYDROLASE YHCX"/>
    <property type="match status" value="1"/>
</dbReference>
<evidence type="ECO:0000313" key="4">
    <source>
        <dbReference type="Proteomes" id="UP000676169"/>
    </source>
</evidence>
<dbReference type="KEGG" id="lamb:KBB96_14745"/>
<evidence type="ECO:0000256" key="1">
    <source>
        <dbReference type="ARBA" id="ARBA00010613"/>
    </source>
</evidence>
<dbReference type="PROSITE" id="PS50263">
    <property type="entry name" value="CN_HYDROLASE"/>
    <property type="match status" value="1"/>
</dbReference>
<gene>
    <name evidence="3" type="ORF">KBB96_14745</name>
</gene>
<dbReference type="EMBL" id="CP073100">
    <property type="protein sequence ID" value="QUE50121.1"/>
    <property type="molecule type" value="Genomic_DNA"/>
</dbReference>
<dbReference type="AlphaFoldDB" id="A0A975G7D1"/>
<evidence type="ECO:0000259" key="2">
    <source>
        <dbReference type="PROSITE" id="PS50263"/>
    </source>
</evidence>